<reference evidence="2" key="1">
    <citation type="journal article" date="2020" name="Nature">
        <title>Giant virus diversity and host interactions through global metagenomics.</title>
        <authorList>
            <person name="Schulz F."/>
            <person name="Roux S."/>
            <person name="Paez-Espino D."/>
            <person name="Jungbluth S."/>
            <person name="Walsh D.A."/>
            <person name="Denef V.J."/>
            <person name="McMahon K.D."/>
            <person name="Konstantinidis K.T."/>
            <person name="Eloe-Fadrosh E.A."/>
            <person name="Kyrpides N.C."/>
            <person name="Woyke T."/>
        </authorList>
    </citation>
    <scope>NUCLEOTIDE SEQUENCE</scope>
    <source>
        <strain evidence="2">GVMAG-M-3300009163-63</strain>
    </source>
</reference>
<dbReference type="AlphaFoldDB" id="A0A6C0EZW7"/>
<proteinExistence type="predicted"/>
<evidence type="ECO:0000313" key="2">
    <source>
        <dbReference type="EMBL" id="QHT34618.1"/>
    </source>
</evidence>
<dbReference type="SUPFAM" id="SSF53927">
    <property type="entry name" value="Cytidine deaminase-like"/>
    <property type="match status" value="1"/>
</dbReference>
<evidence type="ECO:0000259" key="1">
    <source>
        <dbReference type="Pfam" id="PF00383"/>
    </source>
</evidence>
<accession>A0A6C0EZW7</accession>
<dbReference type="Gene3D" id="3.40.140.10">
    <property type="entry name" value="Cytidine Deaminase, domain 2"/>
    <property type="match status" value="1"/>
</dbReference>
<organism evidence="2">
    <name type="scientific">viral metagenome</name>
    <dbReference type="NCBI Taxonomy" id="1070528"/>
    <lineage>
        <taxon>unclassified sequences</taxon>
        <taxon>metagenomes</taxon>
        <taxon>organismal metagenomes</taxon>
    </lineage>
</organism>
<name>A0A6C0EZW7_9ZZZZ</name>
<feature type="domain" description="CMP/dCMP-type deaminase" evidence="1">
    <location>
        <begin position="14"/>
        <end position="139"/>
    </location>
</feature>
<sequence length="180" mass="20201">MAQTQQPPQPHHSNKVARLAGFAADESRLSIQQFKHGAILCKSGKKICAGHNIDTRTSYRRNICCSIHAEMGTVTKFLNSYIKIHATRNSNKIKRKLNKFSICVVRSIIINGQICYANSTPCGDCIRKLQTVGLKNIMYSDENGNIVTEKIATFNTISSFVTGSMKKQKFIENMRFKSLI</sequence>
<dbReference type="GO" id="GO:0003824">
    <property type="term" value="F:catalytic activity"/>
    <property type="evidence" value="ECO:0007669"/>
    <property type="project" value="InterPro"/>
</dbReference>
<dbReference type="InterPro" id="IPR016193">
    <property type="entry name" value="Cytidine_deaminase-like"/>
</dbReference>
<dbReference type="Pfam" id="PF00383">
    <property type="entry name" value="dCMP_cyt_deam_1"/>
    <property type="match status" value="1"/>
</dbReference>
<dbReference type="InterPro" id="IPR002125">
    <property type="entry name" value="CMP_dCMP_dom"/>
</dbReference>
<dbReference type="EMBL" id="MN739003">
    <property type="protein sequence ID" value="QHT34618.1"/>
    <property type="molecule type" value="Genomic_DNA"/>
</dbReference>
<protein>
    <recommendedName>
        <fullName evidence="1">CMP/dCMP-type deaminase domain-containing protein</fullName>
    </recommendedName>
</protein>